<evidence type="ECO:0000313" key="1">
    <source>
        <dbReference type="EMBL" id="KAJ3658503.1"/>
    </source>
</evidence>
<dbReference type="Gene3D" id="1.10.238.20">
    <property type="entry name" value="Pheromone/general odorant binding protein domain"/>
    <property type="match status" value="1"/>
</dbReference>
<dbReference type="SMART" id="SM00708">
    <property type="entry name" value="PhBP"/>
    <property type="match status" value="1"/>
</dbReference>
<dbReference type="CDD" id="cd23992">
    <property type="entry name" value="PBP_GOBP"/>
    <property type="match status" value="1"/>
</dbReference>
<comment type="caution">
    <text evidence="1">The sequence shown here is derived from an EMBL/GenBank/DDBJ whole genome shotgun (WGS) entry which is preliminary data.</text>
</comment>
<keyword evidence="2" id="KW-1185">Reference proteome</keyword>
<dbReference type="InterPro" id="IPR006170">
    <property type="entry name" value="PBP/GOBP"/>
</dbReference>
<gene>
    <name evidence="1" type="ORF">Zmor_010238</name>
</gene>
<organism evidence="1 2">
    <name type="scientific">Zophobas morio</name>
    <dbReference type="NCBI Taxonomy" id="2755281"/>
    <lineage>
        <taxon>Eukaryota</taxon>
        <taxon>Metazoa</taxon>
        <taxon>Ecdysozoa</taxon>
        <taxon>Arthropoda</taxon>
        <taxon>Hexapoda</taxon>
        <taxon>Insecta</taxon>
        <taxon>Pterygota</taxon>
        <taxon>Neoptera</taxon>
        <taxon>Endopterygota</taxon>
        <taxon>Coleoptera</taxon>
        <taxon>Polyphaga</taxon>
        <taxon>Cucujiformia</taxon>
        <taxon>Tenebrionidae</taxon>
        <taxon>Zophobas</taxon>
    </lineage>
</organism>
<evidence type="ECO:0000313" key="2">
    <source>
        <dbReference type="Proteomes" id="UP001168821"/>
    </source>
</evidence>
<dbReference type="InterPro" id="IPR036728">
    <property type="entry name" value="PBP_GOBP_sf"/>
</dbReference>
<proteinExistence type="predicted"/>
<dbReference type="AlphaFoldDB" id="A0AA38INH5"/>
<dbReference type="SUPFAM" id="SSF47565">
    <property type="entry name" value="Insect pheromone/odorant-binding proteins"/>
    <property type="match status" value="1"/>
</dbReference>
<reference evidence="1" key="1">
    <citation type="journal article" date="2023" name="G3 (Bethesda)">
        <title>Whole genome assemblies of Zophobas morio and Tenebrio molitor.</title>
        <authorList>
            <person name="Kaur S."/>
            <person name="Stinson S.A."/>
            <person name="diCenzo G.C."/>
        </authorList>
    </citation>
    <scope>NUCLEOTIDE SEQUENCE</scope>
    <source>
        <strain evidence="1">QUZm001</strain>
    </source>
</reference>
<protein>
    <submittedName>
        <fullName evidence="1">Uncharacterized protein</fullName>
    </submittedName>
</protein>
<name>A0AA38INH5_9CUCU</name>
<accession>A0AA38INH5</accession>
<dbReference type="Pfam" id="PF01395">
    <property type="entry name" value="PBP_GOBP"/>
    <property type="match status" value="1"/>
</dbReference>
<dbReference type="GO" id="GO:0005549">
    <property type="term" value="F:odorant binding"/>
    <property type="evidence" value="ECO:0007669"/>
    <property type="project" value="InterPro"/>
</dbReference>
<dbReference type="Proteomes" id="UP001168821">
    <property type="component" value="Unassembled WGS sequence"/>
</dbReference>
<sequence>MVYAEEVKGFCQLLMKCQSNAGLSLPGLDRDFDALNFDENSKYKEYFLCVLKKVRAVSESDKVDKEVIARIFHASDLRGDELEEIVDCVVEKDTPEDTALQFRKCIAKHIYSLLYCYLL</sequence>
<dbReference type="EMBL" id="JALNTZ010000003">
    <property type="protein sequence ID" value="KAJ3658503.1"/>
    <property type="molecule type" value="Genomic_DNA"/>
</dbReference>